<dbReference type="SUPFAM" id="SSF56300">
    <property type="entry name" value="Metallo-dependent phosphatases"/>
    <property type="match status" value="1"/>
</dbReference>
<proteinExistence type="predicted"/>
<dbReference type="AlphaFoldDB" id="A0A7S4B921"/>
<sequence>MLLDEPYYADYWSDWSSAKEDSKAALAALAPATVLHDRLVTVAGVRVFGSSFVSCDGLPTRTGFNRTTAEMRAIWSKLPTCDVLLTHTPPRGAGDRTPLGGHDASCAELRDAIAGHACPPKFHVFGHVHTDWGAHKMPATGERDTGTVHINAASVSDYFVLRKDAAIVFDVIPGAARSLRA</sequence>
<accession>A0A7S4B921</accession>
<evidence type="ECO:0008006" key="2">
    <source>
        <dbReference type="Google" id="ProtNLM"/>
    </source>
</evidence>
<protein>
    <recommendedName>
        <fullName evidence="2">Calcineurin-like phosphoesterase domain-containing protein</fullName>
    </recommendedName>
</protein>
<reference evidence="1" key="1">
    <citation type="submission" date="2021-01" db="EMBL/GenBank/DDBJ databases">
        <authorList>
            <person name="Corre E."/>
            <person name="Pelletier E."/>
            <person name="Niang G."/>
            <person name="Scheremetjew M."/>
            <person name="Finn R."/>
            <person name="Kale V."/>
            <person name="Holt S."/>
            <person name="Cochrane G."/>
            <person name="Meng A."/>
            <person name="Brown T."/>
            <person name="Cohen L."/>
        </authorList>
    </citation>
    <scope>NUCLEOTIDE SEQUENCE</scope>
    <source>
        <strain evidence="1">CCMP645</strain>
    </source>
</reference>
<dbReference type="EMBL" id="HBIZ01017604">
    <property type="protein sequence ID" value="CAE0758371.1"/>
    <property type="molecule type" value="Transcribed_RNA"/>
</dbReference>
<organism evidence="1">
    <name type="scientific">Chrysotila carterae</name>
    <name type="common">Marine alga</name>
    <name type="synonym">Syracosphaera carterae</name>
    <dbReference type="NCBI Taxonomy" id="13221"/>
    <lineage>
        <taxon>Eukaryota</taxon>
        <taxon>Haptista</taxon>
        <taxon>Haptophyta</taxon>
        <taxon>Prymnesiophyceae</taxon>
        <taxon>Isochrysidales</taxon>
        <taxon>Isochrysidaceae</taxon>
        <taxon>Chrysotila</taxon>
    </lineage>
</organism>
<name>A0A7S4B921_CHRCT</name>
<dbReference type="InterPro" id="IPR051693">
    <property type="entry name" value="UPF0046_metallophosphoest"/>
</dbReference>
<dbReference type="PANTHER" id="PTHR12905">
    <property type="entry name" value="METALLOPHOSPHOESTERASE"/>
    <property type="match status" value="1"/>
</dbReference>
<dbReference type="InterPro" id="IPR029052">
    <property type="entry name" value="Metallo-depent_PP-like"/>
</dbReference>
<dbReference type="Gene3D" id="3.60.21.10">
    <property type="match status" value="1"/>
</dbReference>
<dbReference type="PANTHER" id="PTHR12905:SF0">
    <property type="entry name" value="CALCINEURIN-LIKE PHOSPHOESTERASE DOMAIN-CONTAINING PROTEIN"/>
    <property type="match status" value="1"/>
</dbReference>
<evidence type="ECO:0000313" key="1">
    <source>
        <dbReference type="EMBL" id="CAE0758371.1"/>
    </source>
</evidence>
<gene>
    <name evidence="1" type="ORF">PCAR00345_LOCUS10965</name>
</gene>